<protein>
    <submittedName>
        <fullName evidence="1">Uncharacterized protein</fullName>
    </submittedName>
</protein>
<name>A0A8S9LMX1_BRACR</name>
<evidence type="ECO:0000313" key="2">
    <source>
        <dbReference type="Proteomes" id="UP000712281"/>
    </source>
</evidence>
<dbReference type="Proteomes" id="UP000712281">
    <property type="component" value="Unassembled WGS sequence"/>
</dbReference>
<organism evidence="1 2">
    <name type="scientific">Brassica cretica</name>
    <name type="common">Mustard</name>
    <dbReference type="NCBI Taxonomy" id="69181"/>
    <lineage>
        <taxon>Eukaryota</taxon>
        <taxon>Viridiplantae</taxon>
        <taxon>Streptophyta</taxon>
        <taxon>Embryophyta</taxon>
        <taxon>Tracheophyta</taxon>
        <taxon>Spermatophyta</taxon>
        <taxon>Magnoliopsida</taxon>
        <taxon>eudicotyledons</taxon>
        <taxon>Gunneridae</taxon>
        <taxon>Pentapetalae</taxon>
        <taxon>rosids</taxon>
        <taxon>malvids</taxon>
        <taxon>Brassicales</taxon>
        <taxon>Brassicaceae</taxon>
        <taxon>Brassiceae</taxon>
        <taxon>Brassica</taxon>
    </lineage>
</organism>
<proteinExistence type="predicted"/>
<evidence type="ECO:0000313" key="1">
    <source>
        <dbReference type="EMBL" id="KAF2607261.1"/>
    </source>
</evidence>
<dbReference type="EMBL" id="QGKW02000276">
    <property type="protein sequence ID" value="KAF2607261.1"/>
    <property type="molecule type" value="Genomic_DNA"/>
</dbReference>
<dbReference type="AlphaFoldDB" id="A0A8S9LMX1"/>
<accession>A0A8S9LMX1</accession>
<gene>
    <name evidence="1" type="ORF">F2Q68_00045853</name>
</gene>
<comment type="caution">
    <text evidence="1">The sequence shown here is derived from an EMBL/GenBank/DDBJ whole genome shotgun (WGS) entry which is preliminary data.</text>
</comment>
<sequence>MRQGEHRDGEAAGPADYLEHRVERVDPEEWWRTSFCCSSVIVLCGAMIDLFD</sequence>
<reference evidence="1" key="1">
    <citation type="submission" date="2019-12" db="EMBL/GenBank/DDBJ databases">
        <title>Genome sequencing and annotation of Brassica cretica.</title>
        <authorList>
            <person name="Studholme D.J."/>
            <person name="Sarris P.F."/>
        </authorList>
    </citation>
    <scope>NUCLEOTIDE SEQUENCE</scope>
    <source>
        <strain evidence="1">PFS-001/15</strain>
        <tissue evidence="1">Leaf</tissue>
    </source>
</reference>